<evidence type="ECO:0000256" key="1">
    <source>
        <dbReference type="SAM" id="MobiDB-lite"/>
    </source>
</evidence>
<protein>
    <submittedName>
        <fullName evidence="2">Uncharacterized protein</fullName>
    </submittedName>
</protein>
<reference evidence="2" key="2">
    <citation type="submission" date="2021-08" db="EMBL/GenBank/DDBJ databases">
        <authorList>
            <person name="Eriksson T."/>
        </authorList>
    </citation>
    <scope>NUCLEOTIDE SEQUENCE</scope>
    <source>
        <strain evidence="2">Stoneville</strain>
        <tissue evidence="2">Whole head</tissue>
    </source>
</reference>
<comment type="caution">
    <text evidence="2">The sequence shown here is derived from an EMBL/GenBank/DDBJ whole genome shotgun (WGS) entry which is preliminary data.</text>
</comment>
<reference evidence="2" key="1">
    <citation type="journal article" date="2020" name="J Insects Food Feed">
        <title>The yellow mealworm (Tenebrio molitor) genome: a resource for the emerging insects as food and feed industry.</title>
        <authorList>
            <person name="Eriksson T."/>
            <person name="Andere A."/>
            <person name="Kelstrup H."/>
            <person name="Emery V."/>
            <person name="Picard C."/>
        </authorList>
    </citation>
    <scope>NUCLEOTIDE SEQUENCE</scope>
    <source>
        <strain evidence="2">Stoneville</strain>
        <tissue evidence="2">Whole head</tissue>
    </source>
</reference>
<proteinExistence type="predicted"/>
<name>A0A8J6H724_TENMO</name>
<keyword evidence="3" id="KW-1185">Reference proteome</keyword>
<organism evidence="2 3">
    <name type="scientific">Tenebrio molitor</name>
    <name type="common">Yellow mealworm beetle</name>
    <dbReference type="NCBI Taxonomy" id="7067"/>
    <lineage>
        <taxon>Eukaryota</taxon>
        <taxon>Metazoa</taxon>
        <taxon>Ecdysozoa</taxon>
        <taxon>Arthropoda</taxon>
        <taxon>Hexapoda</taxon>
        <taxon>Insecta</taxon>
        <taxon>Pterygota</taxon>
        <taxon>Neoptera</taxon>
        <taxon>Endopterygota</taxon>
        <taxon>Coleoptera</taxon>
        <taxon>Polyphaga</taxon>
        <taxon>Cucujiformia</taxon>
        <taxon>Tenebrionidae</taxon>
        <taxon>Tenebrio</taxon>
    </lineage>
</organism>
<feature type="region of interest" description="Disordered" evidence="1">
    <location>
        <begin position="522"/>
        <end position="550"/>
    </location>
</feature>
<dbReference type="EMBL" id="JABDTM020028223">
    <property type="protein sequence ID" value="KAH0809299.1"/>
    <property type="molecule type" value="Genomic_DNA"/>
</dbReference>
<accession>A0A8J6H724</accession>
<evidence type="ECO:0000313" key="3">
    <source>
        <dbReference type="Proteomes" id="UP000719412"/>
    </source>
</evidence>
<evidence type="ECO:0000313" key="2">
    <source>
        <dbReference type="EMBL" id="KAH0809299.1"/>
    </source>
</evidence>
<gene>
    <name evidence="2" type="ORF">GEV33_013493</name>
</gene>
<sequence length="550" mass="60954">MYQEIISQVIVPVIGLNPSAFATIIAACHLSSREKNATFPRFGRFGTSEILADNYCRFLEAPGVRPISRKQRWRRRASLSPRESPISAIGRRREGALVAATFRMFDSLLQFLGIAAAATVTPAAYLSDTEELSSFVLSSSNKTTTNFLVAPTSFQLITEEGLCDGYCENRHFFLFCFSVPCLSTNPVITVCKFVREFVMTAPDPAQKRHSDGEPFDRLVWLLPPESPAGFLPPTVRGSAKTGAFSHFFTDFFPSHCLTKHYRDLCADDGFCAFDEFRNVISSREQAVDETSTIRLFSGIISVSCVNNIRVKIQSNRLVPLGTATKKYHNYFTCRTTRKKFHSAKTQFGNGKGVRMSASPGEEDLNMWDQVCFQPGGRAGTDRETAGYRVIDSYGSRRALTCPVSMVHRLMKTGQGEKDKPSTGPPTNGPCQIISSRTDSIRSGWIIGGQVNQNRKEIHPNLLRRELFVFLWSADKKCLGHPFCADTFHTCIDSKLGSASGGQFAFPALECVYRASWTPELAPGAAGTRRHTSFPQVSDLGRRRLAGPPDN</sequence>
<dbReference type="AlphaFoldDB" id="A0A8J6H724"/>
<dbReference type="Proteomes" id="UP000719412">
    <property type="component" value="Unassembled WGS sequence"/>
</dbReference>